<organism evidence="3">
    <name type="scientific">uncultured Rubrobacteraceae bacterium</name>
    <dbReference type="NCBI Taxonomy" id="349277"/>
    <lineage>
        <taxon>Bacteria</taxon>
        <taxon>Bacillati</taxon>
        <taxon>Actinomycetota</taxon>
        <taxon>Rubrobacteria</taxon>
        <taxon>Rubrobacterales</taxon>
        <taxon>Rubrobacteraceae</taxon>
        <taxon>environmental samples</taxon>
    </lineage>
</organism>
<sequence>MERDQGNGIVGETDERLRARGGHGAEAGAPVPEGASPSPGGWRTRAPVLGAFTVSILLYAATPVAAFPSIPPRRKAAFSGALGVAAEGTFLISALVLGREAGRRHRRYLALRTWFGRSPDG</sequence>
<evidence type="ECO:0000256" key="2">
    <source>
        <dbReference type="SAM" id="Phobius"/>
    </source>
</evidence>
<feature type="region of interest" description="Disordered" evidence="1">
    <location>
        <begin position="1"/>
        <end position="42"/>
    </location>
</feature>
<feature type="transmembrane region" description="Helical" evidence="2">
    <location>
        <begin position="48"/>
        <end position="70"/>
    </location>
</feature>
<keyword evidence="2" id="KW-0812">Transmembrane</keyword>
<feature type="transmembrane region" description="Helical" evidence="2">
    <location>
        <begin position="76"/>
        <end position="97"/>
    </location>
</feature>
<feature type="compositionally biased region" description="Low complexity" evidence="1">
    <location>
        <begin position="26"/>
        <end position="41"/>
    </location>
</feature>
<evidence type="ECO:0000313" key="3">
    <source>
        <dbReference type="EMBL" id="CAA9456922.1"/>
    </source>
</evidence>
<accession>A0A6J4QVY1</accession>
<proteinExistence type="predicted"/>
<dbReference type="AlphaFoldDB" id="A0A6J4QVY1"/>
<keyword evidence="2" id="KW-1133">Transmembrane helix</keyword>
<keyword evidence="2" id="KW-0472">Membrane</keyword>
<gene>
    <name evidence="3" type="ORF">AVDCRST_MAG25-240</name>
</gene>
<dbReference type="EMBL" id="CADCVI010000017">
    <property type="protein sequence ID" value="CAA9456922.1"/>
    <property type="molecule type" value="Genomic_DNA"/>
</dbReference>
<reference evidence="3" key="1">
    <citation type="submission" date="2020-02" db="EMBL/GenBank/DDBJ databases">
        <authorList>
            <person name="Meier V. D."/>
        </authorList>
    </citation>
    <scope>NUCLEOTIDE SEQUENCE</scope>
    <source>
        <strain evidence="3">AVDCRST_MAG25</strain>
    </source>
</reference>
<name>A0A6J4QVY1_9ACTN</name>
<evidence type="ECO:0000256" key="1">
    <source>
        <dbReference type="SAM" id="MobiDB-lite"/>
    </source>
</evidence>
<protein>
    <submittedName>
        <fullName evidence="3">Uncharacterized protein</fullName>
    </submittedName>
</protein>